<dbReference type="PANTHER" id="PTHR41252:SF1">
    <property type="entry name" value="BLR2505 PROTEIN"/>
    <property type="match status" value="1"/>
</dbReference>
<gene>
    <name evidence="1" type="ORF">LTR05_003725</name>
</gene>
<protein>
    <recommendedName>
        <fullName evidence="3">SnoaL-like domain-containing protein</fullName>
    </recommendedName>
</protein>
<dbReference type="Gene3D" id="3.10.450.50">
    <property type="match status" value="1"/>
</dbReference>
<evidence type="ECO:0008006" key="3">
    <source>
        <dbReference type="Google" id="ProtNLM"/>
    </source>
</evidence>
<name>A0AAN7T079_9EURO</name>
<keyword evidence="2" id="KW-1185">Reference proteome</keyword>
<dbReference type="PANTHER" id="PTHR41252">
    <property type="entry name" value="BLR2505 PROTEIN"/>
    <property type="match status" value="1"/>
</dbReference>
<evidence type="ECO:0000313" key="2">
    <source>
        <dbReference type="Proteomes" id="UP001309876"/>
    </source>
</evidence>
<accession>A0AAN7T079</accession>
<dbReference type="InterPro" id="IPR032710">
    <property type="entry name" value="NTF2-like_dom_sf"/>
</dbReference>
<proteinExistence type="predicted"/>
<evidence type="ECO:0000313" key="1">
    <source>
        <dbReference type="EMBL" id="KAK5086557.1"/>
    </source>
</evidence>
<dbReference type="EMBL" id="JAVRRJ010000003">
    <property type="protein sequence ID" value="KAK5086557.1"/>
    <property type="molecule type" value="Genomic_DNA"/>
</dbReference>
<organism evidence="1 2">
    <name type="scientific">Lithohypha guttulata</name>
    <dbReference type="NCBI Taxonomy" id="1690604"/>
    <lineage>
        <taxon>Eukaryota</taxon>
        <taxon>Fungi</taxon>
        <taxon>Dikarya</taxon>
        <taxon>Ascomycota</taxon>
        <taxon>Pezizomycotina</taxon>
        <taxon>Eurotiomycetes</taxon>
        <taxon>Chaetothyriomycetidae</taxon>
        <taxon>Chaetothyriales</taxon>
        <taxon>Trichomeriaceae</taxon>
        <taxon>Lithohypha</taxon>
    </lineage>
</organism>
<reference evidence="1 2" key="1">
    <citation type="submission" date="2023-08" db="EMBL/GenBank/DDBJ databases">
        <title>Black Yeasts Isolated from many extreme environments.</title>
        <authorList>
            <person name="Coleine C."/>
            <person name="Stajich J.E."/>
            <person name="Selbmann L."/>
        </authorList>
    </citation>
    <scope>NUCLEOTIDE SEQUENCE [LARGE SCALE GENOMIC DNA]</scope>
    <source>
        <strain evidence="1 2">CCFEE 5910</strain>
    </source>
</reference>
<comment type="caution">
    <text evidence="1">The sequence shown here is derived from an EMBL/GenBank/DDBJ whole genome shotgun (WGS) entry which is preliminary data.</text>
</comment>
<dbReference type="SUPFAM" id="SSF54427">
    <property type="entry name" value="NTF2-like"/>
    <property type="match status" value="1"/>
</dbReference>
<dbReference type="Proteomes" id="UP001309876">
    <property type="component" value="Unassembled WGS sequence"/>
</dbReference>
<dbReference type="AlphaFoldDB" id="A0AAN7T079"/>
<sequence length="136" mass="15491">MAPSQEEVLDLFSQLAKQETQKNFFAQVRDDVNWWIVGSTPMSRTYTSKQDFQNATLEILNKKVLGQPLCMRVVNVVAGKDQAVGELEAIDATCRNGLEYPMRYCWVLHFDDDGKIDRVRAYLDTELLSKAIAQNS</sequence>